<evidence type="ECO:0000313" key="2">
    <source>
        <dbReference type="EMBL" id="KAF2661262.1"/>
    </source>
</evidence>
<gene>
    <name evidence="2" type="ORF">K491DRAFT_483925</name>
</gene>
<keyword evidence="1" id="KW-0732">Signal</keyword>
<dbReference type="Proteomes" id="UP000799324">
    <property type="component" value="Unassembled WGS sequence"/>
</dbReference>
<dbReference type="AlphaFoldDB" id="A0A6A6TNC7"/>
<proteinExistence type="predicted"/>
<feature type="chain" id="PRO_5025555912" description="Secreted protein" evidence="1">
    <location>
        <begin position="24"/>
        <end position="99"/>
    </location>
</feature>
<feature type="signal peptide" evidence="1">
    <location>
        <begin position="1"/>
        <end position="23"/>
    </location>
</feature>
<evidence type="ECO:0008006" key="4">
    <source>
        <dbReference type="Google" id="ProtNLM"/>
    </source>
</evidence>
<accession>A0A6A6TNC7</accession>
<organism evidence="2 3">
    <name type="scientific">Lophiostoma macrostomum CBS 122681</name>
    <dbReference type="NCBI Taxonomy" id="1314788"/>
    <lineage>
        <taxon>Eukaryota</taxon>
        <taxon>Fungi</taxon>
        <taxon>Dikarya</taxon>
        <taxon>Ascomycota</taxon>
        <taxon>Pezizomycotina</taxon>
        <taxon>Dothideomycetes</taxon>
        <taxon>Pleosporomycetidae</taxon>
        <taxon>Pleosporales</taxon>
        <taxon>Lophiostomataceae</taxon>
        <taxon>Lophiostoma</taxon>
    </lineage>
</organism>
<keyword evidence="3" id="KW-1185">Reference proteome</keyword>
<protein>
    <recommendedName>
        <fullName evidence="4">Secreted protein</fullName>
    </recommendedName>
</protein>
<evidence type="ECO:0000313" key="3">
    <source>
        <dbReference type="Proteomes" id="UP000799324"/>
    </source>
</evidence>
<evidence type="ECO:0000256" key="1">
    <source>
        <dbReference type="SAM" id="SignalP"/>
    </source>
</evidence>
<name>A0A6A6TNC7_9PLEO</name>
<reference evidence="2" key="1">
    <citation type="journal article" date="2020" name="Stud. Mycol.">
        <title>101 Dothideomycetes genomes: a test case for predicting lifestyles and emergence of pathogens.</title>
        <authorList>
            <person name="Haridas S."/>
            <person name="Albert R."/>
            <person name="Binder M."/>
            <person name="Bloem J."/>
            <person name="Labutti K."/>
            <person name="Salamov A."/>
            <person name="Andreopoulos B."/>
            <person name="Baker S."/>
            <person name="Barry K."/>
            <person name="Bills G."/>
            <person name="Bluhm B."/>
            <person name="Cannon C."/>
            <person name="Castanera R."/>
            <person name="Culley D."/>
            <person name="Daum C."/>
            <person name="Ezra D."/>
            <person name="Gonzalez J."/>
            <person name="Henrissat B."/>
            <person name="Kuo A."/>
            <person name="Liang C."/>
            <person name="Lipzen A."/>
            <person name="Lutzoni F."/>
            <person name="Magnuson J."/>
            <person name="Mondo S."/>
            <person name="Nolan M."/>
            <person name="Ohm R."/>
            <person name="Pangilinan J."/>
            <person name="Park H.-J."/>
            <person name="Ramirez L."/>
            <person name="Alfaro M."/>
            <person name="Sun H."/>
            <person name="Tritt A."/>
            <person name="Yoshinaga Y."/>
            <person name="Zwiers L.-H."/>
            <person name="Turgeon B."/>
            <person name="Goodwin S."/>
            <person name="Spatafora J."/>
            <person name="Crous P."/>
            <person name="Grigoriev I."/>
        </authorList>
    </citation>
    <scope>NUCLEOTIDE SEQUENCE</scope>
    <source>
        <strain evidence="2">CBS 122681</strain>
    </source>
</reference>
<dbReference type="EMBL" id="MU004295">
    <property type="protein sequence ID" value="KAF2661262.1"/>
    <property type="molecule type" value="Genomic_DNA"/>
</dbReference>
<sequence length="99" mass="10201">MSSSGAFLAACLALSLWSAPWRSSSILIDPRSAPCCLVPICSPALVFASSSSCWIPKDAPSATPGFPVYLPPVGNAARLTSLAMSQMNSFSLPLSLAAL</sequence>